<dbReference type="Proteomes" id="UP000184368">
    <property type="component" value="Unassembled WGS sequence"/>
</dbReference>
<sequence>MTPLGNYQKYCWWIDEMATICFAPTPSYNSIGHLSYFNLLSMVLLLFGLIYVH</sequence>
<keyword evidence="1" id="KW-0812">Transmembrane</keyword>
<dbReference type="AlphaFoldDB" id="A0A1M4YW89"/>
<keyword evidence="1" id="KW-1133">Transmembrane helix</keyword>
<dbReference type="EMBL" id="FQUO01000005">
    <property type="protein sequence ID" value="SHF10063.1"/>
    <property type="molecule type" value="Genomic_DNA"/>
</dbReference>
<proteinExistence type="predicted"/>
<evidence type="ECO:0000313" key="2">
    <source>
        <dbReference type="EMBL" id="SHF10063.1"/>
    </source>
</evidence>
<accession>A0A1M4YW89</accession>
<reference evidence="2 3" key="1">
    <citation type="submission" date="2016-11" db="EMBL/GenBank/DDBJ databases">
        <authorList>
            <person name="Jaros S."/>
            <person name="Januszkiewicz K."/>
            <person name="Wedrychowicz H."/>
        </authorList>
    </citation>
    <scope>NUCLEOTIDE SEQUENCE [LARGE SCALE GENOMIC DNA]</scope>
    <source>
        <strain evidence="2 3">DSM 26897</strain>
    </source>
</reference>
<organism evidence="2 3">
    <name type="scientific">Cnuella takakiae</name>
    <dbReference type="NCBI Taxonomy" id="1302690"/>
    <lineage>
        <taxon>Bacteria</taxon>
        <taxon>Pseudomonadati</taxon>
        <taxon>Bacteroidota</taxon>
        <taxon>Chitinophagia</taxon>
        <taxon>Chitinophagales</taxon>
        <taxon>Chitinophagaceae</taxon>
        <taxon>Cnuella</taxon>
    </lineage>
</organism>
<keyword evidence="1" id="KW-0472">Membrane</keyword>
<evidence type="ECO:0000256" key="1">
    <source>
        <dbReference type="SAM" id="Phobius"/>
    </source>
</evidence>
<gene>
    <name evidence="2" type="ORF">SAMN05444008_1051</name>
</gene>
<evidence type="ECO:0000313" key="3">
    <source>
        <dbReference type="Proteomes" id="UP000184368"/>
    </source>
</evidence>
<protein>
    <submittedName>
        <fullName evidence="2">Uncharacterized protein</fullName>
    </submittedName>
</protein>
<keyword evidence="3" id="KW-1185">Reference proteome</keyword>
<feature type="transmembrane region" description="Helical" evidence="1">
    <location>
        <begin position="34"/>
        <end position="52"/>
    </location>
</feature>
<name>A0A1M4YW89_9BACT</name>